<evidence type="ECO:0000259" key="1">
    <source>
        <dbReference type="Pfam" id="PF05368"/>
    </source>
</evidence>
<protein>
    <recommendedName>
        <fullName evidence="1">NmrA-like domain-containing protein</fullName>
    </recommendedName>
</protein>
<dbReference type="Pfam" id="PF05368">
    <property type="entry name" value="NmrA"/>
    <property type="match status" value="1"/>
</dbReference>
<reference evidence="2 3" key="1">
    <citation type="submission" date="2013-02" db="EMBL/GenBank/DDBJ databases">
        <authorList>
            <person name="Fiebig A."/>
            <person name="Goeker M."/>
            <person name="Klenk H.-P.P."/>
        </authorList>
    </citation>
    <scope>NUCLEOTIDE SEQUENCE [LARGE SCALE GENOMIC DNA]</scope>
    <source>
        <strain evidence="2 3">DSM 19309</strain>
    </source>
</reference>
<dbReference type="Proteomes" id="UP000019666">
    <property type="component" value="Unassembled WGS sequence"/>
</dbReference>
<dbReference type="InterPro" id="IPR036291">
    <property type="entry name" value="NAD(P)-bd_dom_sf"/>
</dbReference>
<dbReference type="STRING" id="442562.Rumeso_02987"/>
<proteinExistence type="predicted"/>
<sequence>MTDRRRILVFGAEGATGREVVRQAAAKGHPVRASEKEFKSPEAIPEGVEVVPADVLEDDLRPSCRAWMP</sequence>
<dbReference type="SUPFAM" id="SSF51735">
    <property type="entry name" value="NAD(P)-binding Rossmann-fold domains"/>
    <property type="match status" value="1"/>
</dbReference>
<accession>A0A017HLN8</accession>
<keyword evidence="3" id="KW-1185">Reference proteome</keyword>
<feature type="domain" description="NmrA-like" evidence="1">
    <location>
        <begin position="5"/>
        <end position="57"/>
    </location>
</feature>
<evidence type="ECO:0000313" key="2">
    <source>
        <dbReference type="EMBL" id="EYD75417.1"/>
    </source>
</evidence>
<name>A0A017HLN8_9RHOB</name>
<dbReference type="InterPro" id="IPR008030">
    <property type="entry name" value="NmrA-like"/>
</dbReference>
<comment type="caution">
    <text evidence="2">The sequence shown here is derived from an EMBL/GenBank/DDBJ whole genome shotgun (WGS) entry which is preliminary data.</text>
</comment>
<dbReference type="OrthoDB" id="7352421at2"/>
<evidence type="ECO:0000313" key="3">
    <source>
        <dbReference type="Proteomes" id="UP000019666"/>
    </source>
</evidence>
<dbReference type="AlphaFoldDB" id="A0A017HLN8"/>
<dbReference type="Gene3D" id="3.40.50.720">
    <property type="entry name" value="NAD(P)-binding Rossmann-like Domain"/>
    <property type="match status" value="1"/>
</dbReference>
<dbReference type="RefSeq" id="WP_051521372.1">
    <property type="nucleotide sequence ID" value="NZ_KK088586.1"/>
</dbReference>
<dbReference type="EMBL" id="AOSK01000081">
    <property type="protein sequence ID" value="EYD75417.1"/>
    <property type="molecule type" value="Genomic_DNA"/>
</dbReference>
<gene>
    <name evidence="2" type="ORF">Rumeso_02987</name>
</gene>
<organism evidence="2 3">
    <name type="scientific">Rubellimicrobium mesophilum DSM 19309</name>
    <dbReference type="NCBI Taxonomy" id="442562"/>
    <lineage>
        <taxon>Bacteria</taxon>
        <taxon>Pseudomonadati</taxon>
        <taxon>Pseudomonadota</taxon>
        <taxon>Alphaproteobacteria</taxon>
        <taxon>Rhodobacterales</taxon>
        <taxon>Roseobacteraceae</taxon>
        <taxon>Rubellimicrobium</taxon>
    </lineage>
</organism>
<dbReference type="HOGENOM" id="CLU_2773365_0_0_5"/>